<name>A0AAN9YAR8_9HEMI</name>
<evidence type="ECO:0000313" key="3">
    <source>
        <dbReference type="Proteomes" id="UP001367676"/>
    </source>
</evidence>
<keyword evidence="3" id="KW-1185">Reference proteome</keyword>
<comment type="caution">
    <text evidence="2">The sequence shown here is derived from an EMBL/GenBank/DDBJ whole genome shotgun (WGS) entry which is preliminary data.</text>
</comment>
<dbReference type="Proteomes" id="UP001367676">
    <property type="component" value="Unassembled WGS sequence"/>
</dbReference>
<proteinExistence type="predicted"/>
<feature type="region of interest" description="Disordered" evidence="1">
    <location>
        <begin position="15"/>
        <end position="47"/>
    </location>
</feature>
<accession>A0AAN9YAR8</accession>
<reference evidence="2 3" key="1">
    <citation type="submission" date="2024-03" db="EMBL/GenBank/DDBJ databases">
        <title>Adaptation during the transition from Ophiocordyceps entomopathogen to insect associate is accompanied by gene loss and intensified selection.</title>
        <authorList>
            <person name="Ward C.M."/>
            <person name="Onetto C.A."/>
            <person name="Borneman A.R."/>
        </authorList>
    </citation>
    <scope>NUCLEOTIDE SEQUENCE [LARGE SCALE GENOMIC DNA]</scope>
    <source>
        <strain evidence="2">AWRI1</strain>
        <tissue evidence="2">Single Adult Female</tissue>
    </source>
</reference>
<sequence>MRLRRRVLTGCDESSWTFSTDRRPQTADRRRRPPLWTVDDNGGGVSMRSAAGTVRTIARPQAARVALLGSRSYRIGSDRLRFDLRRRSPMDGAARFAHSLDHEEQNGSHVGVVKKWPPRHPQPRQLRPIYRTLLHFDIRPRPLAPQPKINLALLRPSIALVRDRVLYSVLVSSQHTRAPSFSLASPRLVSPITQLSPHPIVDVAAAASPRDETKIKGKKGGAYGGGGGGVCGGEKRKNQHRAVLDEKCRSRGIENSRVGGFGISVPYVRYAVHADTDADADAVEAVALAVAVAARHLRRDSSQPILPLFKGYGAVAACHGSVRPVRLRAKERRATRDDTQRVEPIERRISHQPSAISHQRHRLDTTLRSLIHPLAVVMKITLEAEISVAPPTASYVYTFHS</sequence>
<evidence type="ECO:0000313" key="2">
    <source>
        <dbReference type="EMBL" id="KAK7605571.1"/>
    </source>
</evidence>
<dbReference type="EMBL" id="JBBCAQ010000002">
    <property type="protein sequence ID" value="KAK7605571.1"/>
    <property type="molecule type" value="Genomic_DNA"/>
</dbReference>
<dbReference type="AlphaFoldDB" id="A0AAN9YAR8"/>
<evidence type="ECO:0000256" key="1">
    <source>
        <dbReference type="SAM" id="MobiDB-lite"/>
    </source>
</evidence>
<organism evidence="2 3">
    <name type="scientific">Parthenolecanium corni</name>
    <dbReference type="NCBI Taxonomy" id="536013"/>
    <lineage>
        <taxon>Eukaryota</taxon>
        <taxon>Metazoa</taxon>
        <taxon>Ecdysozoa</taxon>
        <taxon>Arthropoda</taxon>
        <taxon>Hexapoda</taxon>
        <taxon>Insecta</taxon>
        <taxon>Pterygota</taxon>
        <taxon>Neoptera</taxon>
        <taxon>Paraneoptera</taxon>
        <taxon>Hemiptera</taxon>
        <taxon>Sternorrhyncha</taxon>
        <taxon>Coccoidea</taxon>
        <taxon>Coccidae</taxon>
        <taxon>Parthenolecanium</taxon>
    </lineage>
</organism>
<gene>
    <name evidence="2" type="ORF">V9T40_007429</name>
</gene>
<protein>
    <submittedName>
        <fullName evidence="2">Uncharacterized protein</fullName>
    </submittedName>
</protein>